<proteinExistence type="predicted"/>
<gene>
    <name evidence="1" type="ordered locus">FraEuI1c_2906</name>
</gene>
<dbReference type="OrthoDB" id="4350430at2"/>
<dbReference type="STRING" id="298654.FraEuI1c_2906"/>
<dbReference type="Gene3D" id="1.25.40.10">
    <property type="entry name" value="Tetratricopeptide repeat domain"/>
    <property type="match status" value="1"/>
</dbReference>
<dbReference type="PANTHER" id="PTHR11102">
    <property type="entry name" value="SEL-1-LIKE PROTEIN"/>
    <property type="match status" value="1"/>
</dbReference>
<name>E3J952_PSEI1</name>
<dbReference type="AlphaFoldDB" id="E3J952"/>
<dbReference type="HOGENOM" id="CLU_923641_0_0_11"/>
<protein>
    <submittedName>
        <fullName evidence="1">Sel1 domain protein repeat-containing protein</fullName>
    </submittedName>
</protein>
<keyword evidence="2" id="KW-1185">Reference proteome</keyword>
<dbReference type="EMBL" id="CP002299">
    <property type="protein sequence ID" value="ADP80931.1"/>
    <property type="molecule type" value="Genomic_DNA"/>
</dbReference>
<sequence length="301" mass="33651">MRWFARLEGIVRPQARRGRQLSVAEVSAAYWRGSSLRHEGHVRRAVPHLRRAAEAGHVPAAFELSLVFALRGREQERLAWLGRAAESAREQGYSASRVATYLGLAKRSEQAEDVLRQAAENGDRDAAYDLGRLLEAGRRGAAARPAEAERYYLIACELGHVEAPLSLGSMLMDADRPQEGERYCRLAAERGNRAAARRLGNAAWTVGRDQDAERYLRMAAQEDDVGRDADDVLRLAEFLASKGRVQEALPLLRDIGDRAEPARLRAISTLLRRAGLDEEAQDYHDRADRWEELDALDGPFD</sequence>
<dbReference type="InterPro" id="IPR006597">
    <property type="entry name" value="Sel1-like"/>
</dbReference>
<dbReference type="KEGG" id="fri:FraEuI1c_2906"/>
<evidence type="ECO:0000313" key="2">
    <source>
        <dbReference type="Proteomes" id="UP000002484"/>
    </source>
</evidence>
<organism evidence="1 2">
    <name type="scientific">Pseudofrankia inefficax (strain DSM 45817 / CECT 9037 / DDB 130130 / EuI1c)</name>
    <name type="common">Frankia inefficax</name>
    <dbReference type="NCBI Taxonomy" id="298654"/>
    <lineage>
        <taxon>Bacteria</taxon>
        <taxon>Bacillati</taxon>
        <taxon>Actinomycetota</taxon>
        <taxon>Actinomycetes</taxon>
        <taxon>Frankiales</taxon>
        <taxon>Frankiaceae</taxon>
        <taxon>Pseudofrankia</taxon>
    </lineage>
</organism>
<reference evidence="1 2" key="1">
    <citation type="submission" date="2010-10" db="EMBL/GenBank/DDBJ databases">
        <title>Complete sequence of Frankia sp. EuI1c.</title>
        <authorList>
            <consortium name="US DOE Joint Genome Institute"/>
            <person name="Lucas S."/>
            <person name="Copeland A."/>
            <person name="Lapidus A."/>
            <person name="Cheng J.-F."/>
            <person name="Bruce D."/>
            <person name="Goodwin L."/>
            <person name="Pitluck S."/>
            <person name="Chertkov O."/>
            <person name="Detter J.C."/>
            <person name="Han C."/>
            <person name="Tapia R."/>
            <person name="Land M."/>
            <person name="Hauser L."/>
            <person name="Jeffries C."/>
            <person name="Kyrpides N."/>
            <person name="Ivanova N."/>
            <person name="Mikhailova N."/>
            <person name="Beauchemin N."/>
            <person name="Sen A."/>
            <person name="Sur S.A."/>
            <person name="Gtari M."/>
            <person name="Wall L."/>
            <person name="Tisa L."/>
            <person name="Woyke T."/>
        </authorList>
    </citation>
    <scope>NUCLEOTIDE SEQUENCE [LARGE SCALE GENOMIC DNA]</scope>
    <source>
        <strain evidence="2">DSM 45817 / CECT 9037 / EuI1c</strain>
    </source>
</reference>
<dbReference type="SUPFAM" id="SSF81901">
    <property type="entry name" value="HCP-like"/>
    <property type="match status" value="1"/>
</dbReference>
<dbReference type="eggNOG" id="COG0790">
    <property type="taxonomic scope" value="Bacteria"/>
</dbReference>
<dbReference type="InterPro" id="IPR050767">
    <property type="entry name" value="Sel1_AlgK"/>
</dbReference>
<dbReference type="InterPro" id="IPR011990">
    <property type="entry name" value="TPR-like_helical_dom_sf"/>
</dbReference>
<dbReference type="Proteomes" id="UP000002484">
    <property type="component" value="Chromosome"/>
</dbReference>
<accession>E3J952</accession>
<dbReference type="RefSeq" id="WP_013424049.1">
    <property type="nucleotide sequence ID" value="NC_014666.1"/>
</dbReference>
<evidence type="ECO:0000313" key="1">
    <source>
        <dbReference type="EMBL" id="ADP80931.1"/>
    </source>
</evidence>
<dbReference type="InParanoid" id="E3J952"/>
<dbReference type="SMART" id="SM00671">
    <property type="entry name" value="SEL1"/>
    <property type="match status" value="3"/>
</dbReference>
<dbReference type="PANTHER" id="PTHR11102:SF160">
    <property type="entry name" value="ERAD-ASSOCIATED E3 UBIQUITIN-PROTEIN LIGASE COMPONENT HRD3"/>
    <property type="match status" value="1"/>
</dbReference>